<dbReference type="Proteomes" id="UP000266673">
    <property type="component" value="Unassembled WGS sequence"/>
</dbReference>
<evidence type="ECO:0000313" key="2">
    <source>
        <dbReference type="EMBL" id="RIB14247.1"/>
    </source>
</evidence>
<dbReference type="CDD" id="cd09917">
    <property type="entry name" value="F-box_SF"/>
    <property type="match status" value="1"/>
</dbReference>
<dbReference type="SUPFAM" id="SSF81383">
    <property type="entry name" value="F-box domain"/>
    <property type="match status" value="1"/>
</dbReference>
<dbReference type="InterPro" id="IPR036047">
    <property type="entry name" value="F-box-like_dom_sf"/>
</dbReference>
<gene>
    <name evidence="2" type="ORF">C2G38_2195656</name>
</gene>
<proteinExistence type="predicted"/>
<name>A0A397UYJ1_9GLOM</name>
<comment type="caution">
    <text evidence="2">The sequence shown here is derived from an EMBL/GenBank/DDBJ whole genome shotgun (WGS) entry which is preliminary data.</text>
</comment>
<protein>
    <recommendedName>
        <fullName evidence="1">F-box domain-containing protein</fullName>
    </recommendedName>
</protein>
<dbReference type="EMBL" id="QKWP01000849">
    <property type="protein sequence ID" value="RIB14247.1"/>
    <property type="molecule type" value="Genomic_DNA"/>
</dbReference>
<keyword evidence="3" id="KW-1185">Reference proteome</keyword>
<evidence type="ECO:0000259" key="1">
    <source>
        <dbReference type="Pfam" id="PF12937"/>
    </source>
</evidence>
<dbReference type="OrthoDB" id="2354837at2759"/>
<evidence type="ECO:0000313" key="3">
    <source>
        <dbReference type="Proteomes" id="UP000266673"/>
    </source>
</evidence>
<dbReference type="InterPro" id="IPR001810">
    <property type="entry name" value="F-box_dom"/>
</dbReference>
<dbReference type="Pfam" id="PF12937">
    <property type="entry name" value="F-box-like"/>
    <property type="match status" value="1"/>
</dbReference>
<sequence>MASKIFAGDMPELLENILKNLNNDTYSLYSCALVSRHWCRISIPIIWQDPFKYVEQNTSFISKYCSSLDEDEKLILKDYGINEEFSKTLFDYRKLPSLQNRIKNTSEALFSAVFLESFHHKLK</sequence>
<feature type="domain" description="F-box" evidence="1">
    <location>
        <begin position="11"/>
        <end position="51"/>
    </location>
</feature>
<reference evidence="2 3" key="1">
    <citation type="submission" date="2018-06" db="EMBL/GenBank/DDBJ databases">
        <title>Comparative genomics reveals the genomic features of Rhizophagus irregularis, R. cerebriforme, R. diaphanum and Gigaspora rosea, and their symbiotic lifestyle signature.</title>
        <authorList>
            <person name="Morin E."/>
            <person name="San Clemente H."/>
            <person name="Chen E.C.H."/>
            <person name="De La Providencia I."/>
            <person name="Hainaut M."/>
            <person name="Kuo A."/>
            <person name="Kohler A."/>
            <person name="Murat C."/>
            <person name="Tang N."/>
            <person name="Roy S."/>
            <person name="Loubradou J."/>
            <person name="Henrissat B."/>
            <person name="Grigoriev I.V."/>
            <person name="Corradi N."/>
            <person name="Roux C."/>
            <person name="Martin F.M."/>
        </authorList>
    </citation>
    <scope>NUCLEOTIDE SEQUENCE [LARGE SCALE GENOMIC DNA]</scope>
    <source>
        <strain evidence="2 3">DAOM 194757</strain>
    </source>
</reference>
<organism evidence="2 3">
    <name type="scientific">Gigaspora rosea</name>
    <dbReference type="NCBI Taxonomy" id="44941"/>
    <lineage>
        <taxon>Eukaryota</taxon>
        <taxon>Fungi</taxon>
        <taxon>Fungi incertae sedis</taxon>
        <taxon>Mucoromycota</taxon>
        <taxon>Glomeromycotina</taxon>
        <taxon>Glomeromycetes</taxon>
        <taxon>Diversisporales</taxon>
        <taxon>Gigasporaceae</taxon>
        <taxon>Gigaspora</taxon>
    </lineage>
</organism>
<accession>A0A397UYJ1</accession>
<dbReference type="AlphaFoldDB" id="A0A397UYJ1"/>